<dbReference type="PANTHER" id="PTHR46327">
    <property type="entry name" value="F16F4.11 PROTEIN-RELATED"/>
    <property type="match status" value="1"/>
</dbReference>
<keyword evidence="1" id="KW-0175">Coiled coil</keyword>
<evidence type="ECO:0000256" key="2">
    <source>
        <dbReference type="SAM" id="MobiDB-lite"/>
    </source>
</evidence>
<name>A0A9Q0L175_9MAGN</name>
<protein>
    <submittedName>
        <fullName evidence="3">Uncharacterized protein</fullName>
    </submittedName>
</protein>
<reference evidence="3" key="1">
    <citation type="journal article" date="2023" name="Plant J.">
        <title>The genome of the king protea, Protea cynaroides.</title>
        <authorList>
            <person name="Chang J."/>
            <person name="Duong T.A."/>
            <person name="Schoeman C."/>
            <person name="Ma X."/>
            <person name="Roodt D."/>
            <person name="Barker N."/>
            <person name="Li Z."/>
            <person name="Van de Peer Y."/>
            <person name="Mizrachi E."/>
        </authorList>
    </citation>
    <scope>NUCLEOTIDE SEQUENCE</scope>
    <source>
        <tissue evidence="3">Young leaves</tissue>
    </source>
</reference>
<evidence type="ECO:0000256" key="1">
    <source>
        <dbReference type="SAM" id="Coils"/>
    </source>
</evidence>
<feature type="coiled-coil region" evidence="1">
    <location>
        <begin position="58"/>
        <end position="115"/>
    </location>
</feature>
<comment type="caution">
    <text evidence="3">The sequence shown here is derived from an EMBL/GenBank/DDBJ whole genome shotgun (WGS) entry which is preliminary data.</text>
</comment>
<gene>
    <name evidence="3" type="ORF">NE237_031455</name>
</gene>
<dbReference type="PANTHER" id="PTHR46327:SF3">
    <property type="entry name" value="TRANSCRIPTION FACTOR"/>
    <property type="match status" value="1"/>
</dbReference>
<dbReference type="OrthoDB" id="641566at2759"/>
<feature type="region of interest" description="Disordered" evidence="2">
    <location>
        <begin position="1"/>
        <end position="28"/>
    </location>
</feature>
<dbReference type="AlphaFoldDB" id="A0A9Q0L175"/>
<feature type="compositionally biased region" description="Basic and acidic residues" evidence="2">
    <location>
        <begin position="1"/>
        <end position="10"/>
    </location>
</feature>
<organism evidence="3 4">
    <name type="scientific">Protea cynaroides</name>
    <dbReference type="NCBI Taxonomy" id="273540"/>
    <lineage>
        <taxon>Eukaryota</taxon>
        <taxon>Viridiplantae</taxon>
        <taxon>Streptophyta</taxon>
        <taxon>Embryophyta</taxon>
        <taxon>Tracheophyta</taxon>
        <taxon>Spermatophyta</taxon>
        <taxon>Magnoliopsida</taxon>
        <taxon>Proteales</taxon>
        <taxon>Proteaceae</taxon>
        <taxon>Protea</taxon>
    </lineage>
</organism>
<evidence type="ECO:0000313" key="3">
    <source>
        <dbReference type="EMBL" id="KAJ4980618.1"/>
    </source>
</evidence>
<dbReference type="EMBL" id="JAMYWD010000001">
    <property type="protein sequence ID" value="KAJ4980618.1"/>
    <property type="molecule type" value="Genomic_DNA"/>
</dbReference>
<accession>A0A9Q0L175</accession>
<proteinExistence type="predicted"/>
<evidence type="ECO:0000313" key="4">
    <source>
        <dbReference type="Proteomes" id="UP001141806"/>
    </source>
</evidence>
<sequence length="151" mass="17925">MKYGLDHEDMNFGNPSSSQDCNKRSQSHAQIVPPDMNQVFPEGSKGTWLQKQWMQSGLLQLEEQKLQIQVQMLDLEKQRFKWQRFSRKKDRELDKLRMENEKMKLENERMSLDLKRSLARMIDRSLPCLPNLTSYESSNALRSLRLGKYTE</sequence>
<keyword evidence="4" id="KW-1185">Reference proteome</keyword>
<dbReference type="Proteomes" id="UP001141806">
    <property type="component" value="Unassembled WGS sequence"/>
</dbReference>